<dbReference type="EMBL" id="QZCH01000023">
    <property type="protein sequence ID" value="RJG41907.1"/>
    <property type="molecule type" value="Genomic_DNA"/>
</dbReference>
<gene>
    <name evidence="4" type="ORF">D1Z90_15555</name>
</gene>
<dbReference type="InterPro" id="IPR007335">
    <property type="entry name" value="DUF413"/>
</dbReference>
<dbReference type="Pfam" id="PF04219">
    <property type="entry name" value="DUF413"/>
    <property type="match status" value="1"/>
</dbReference>
<feature type="compositionally biased region" description="Acidic residues" evidence="3">
    <location>
        <begin position="111"/>
        <end position="128"/>
    </location>
</feature>
<accession>A0A418YBM5</accession>
<comment type="similarity">
    <text evidence="1">Belongs to the MaoP family.</text>
</comment>
<evidence type="ECO:0000256" key="2">
    <source>
        <dbReference type="ARBA" id="ARBA00093628"/>
    </source>
</evidence>
<dbReference type="Proteomes" id="UP000283255">
    <property type="component" value="Unassembled WGS sequence"/>
</dbReference>
<protein>
    <recommendedName>
        <fullName evidence="2">Macrodomain Ori protein</fullName>
    </recommendedName>
</protein>
<proteinExistence type="inferred from homology"/>
<comment type="caution">
    <text evidence="4">The sequence shown here is derived from an EMBL/GenBank/DDBJ whole genome shotgun (WGS) entry which is preliminary data.</text>
</comment>
<feature type="compositionally biased region" description="Basic and acidic residues" evidence="3">
    <location>
        <begin position="97"/>
        <end position="110"/>
    </location>
</feature>
<reference evidence="4 5" key="1">
    <citation type="submission" date="2018-09" db="EMBL/GenBank/DDBJ databases">
        <authorList>
            <person name="Wang F."/>
        </authorList>
    </citation>
    <scope>NUCLEOTIDE SEQUENCE [LARGE SCALE GENOMIC DNA]</scope>
    <source>
        <strain evidence="4 5">PLHSC7-2</strain>
    </source>
</reference>
<dbReference type="AlphaFoldDB" id="A0A418YBM5"/>
<name>A0A418YBM5_9GAMM</name>
<feature type="region of interest" description="Disordered" evidence="3">
    <location>
        <begin position="92"/>
        <end position="128"/>
    </location>
</feature>
<dbReference type="OrthoDB" id="6400110at2"/>
<keyword evidence="5" id="KW-1185">Reference proteome</keyword>
<sequence length="128" mass="14287">MTASFVCNKPFYDDKSFPYGFKRSGDFTIKESELLEGLGRKLMSLAKGEDAPVTDEEARFVKVAQGEMDPESHVEKTWIKYRKLSNGRTFFGVTGNPDKDKVSRDSRSSSDDDNIEVDDGGDVDGDDD</sequence>
<evidence type="ECO:0000256" key="3">
    <source>
        <dbReference type="SAM" id="MobiDB-lite"/>
    </source>
</evidence>
<organism evidence="4 5">
    <name type="scientific">Motilimonas pumila</name>
    <dbReference type="NCBI Taxonomy" id="2303987"/>
    <lineage>
        <taxon>Bacteria</taxon>
        <taxon>Pseudomonadati</taxon>
        <taxon>Pseudomonadota</taxon>
        <taxon>Gammaproteobacteria</taxon>
        <taxon>Alteromonadales</taxon>
        <taxon>Alteromonadales genera incertae sedis</taxon>
        <taxon>Motilimonas</taxon>
    </lineage>
</organism>
<evidence type="ECO:0000313" key="5">
    <source>
        <dbReference type="Proteomes" id="UP000283255"/>
    </source>
</evidence>
<evidence type="ECO:0000256" key="1">
    <source>
        <dbReference type="ARBA" id="ARBA00093464"/>
    </source>
</evidence>
<dbReference type="RefSeq" id="WP_119911712.1">
    <property type="nucleotide sequence ID" value="NZ_QZCH01000023.1"/>
</dbReference>
<evidence type="ECO:0000313" key="4">
    <source>
        <dbReference type="EMBL" id="RJG41907.1"/>
    </source>
</evidence>
<reference evidence="4 5" key="2">
    <citation type="submission" date="2019-01" db="EMBL/GenBank/DDBJ databases">
        <title>Motilimonas pumilus sp. nov., isolated from the gut of sea cucumber (Apostichopus japonicus).</title>
        <authorList>
            <person name="Wang F.-Q."/>
            <person name="Ren L.-H."/>
            <person name="Lin Y.-W."/>
            <person name="Sun G.-H."/>
            <person name="Du Z.-J."/>
            <person name="Zhao J.-X."/>
            <person name="Liu X.-J."/>
            <person name="Liu L.-J."/>
        </authorList>
    </citation>
    <scope>NUCLEOTIDE SEQUENCE [LARGE SCALE GENOMIC DNA]</scope>
    <source>
        <strain evidence="4 5">PLHSC7-2</strain>
    </source>
</reference>